<comment type="caution">
    <text evidence="2">The sequence shown here is derived from an EMBL/GenBank/DDBJ whole genome shotgun (WGS) entry which is preliminary data.</text>
</comment>
<feature type="compositionally biased region" description="Pro residues" evidence="1">
    <location>
        <begin position="50"/>
        <end position="60"/>
    </location>
</feature>
<proteinExistence type="predicted"/>
<dbReference type="Proteomes" id="UP000465305">
    <property type="component" value="Unassembled WGS sequence"/>
</dbReference>
<protein>
    <submittedName>
        <fullName evidence="2">Uncharacterized protein</fullName>
    </submittedName>
</protein>
<sequence length="106" mass="11677">MRQLITDTGWGTGMDIRPNPGIGFPGWSNYLPVTRGAPEPPSIRDFGGPAPGPIPYPDAPPYGASLYGPDGTPLYPDVPHRRYRLNLTHQPHESMPHRPTQRKALL</sequence>
<feature type="region of interest" description="Disordered" evidence="1">
    <location>
        <begin position="33"/>
        <end position="106"/>
    </location>
</feature>
<evidence type="ECO:0000256" key="1">
    <source>
        <dbReference type="SAM" id="MobiDB-lite"/>
    </source>
</evidence>
<name>A0A7I9YHC5_MYCAL</name>
<dbReference type="EMBL" id="BLKY01000002">
    <property type="protein sequence ID" value="GFG87932.1"/>
    <property type="molecule type" value="Genomic_DNA"/>
</dbReference>
<evidence type="ECO:0000313" key="3">
    <source>
        <dbReference type="Proteomes" id="UP000465305"/>
    </source>
</evidence>
<reference evidence="2 3" key="1">
    <citation type="journal article" date="2019" name="Emerg. Microbes Infect.">
        <title>Comprehensive subspecies identification of 175 nontuberculous mycobacteria species based on 7547 genomic profiles.</title>
        <authorList>
            <person name="Matsumoto Y."/>
            <person name="Kinjo T."/>
            <person name="Motooka D."/>
            <person name="Nabeya D."/>
            <person name="Jung N."/>
            <person name="Uechi K."/>
            <person name="Horii T."/>
            <person name="Iida T."/>
            <person name="Fujita J."/>
            <person name="Nakamura S."/>
        </authorList>
    </citation>
    <scope>NUCLEOTIDE SEQUENCE [LARGE SCALE GENOMIC DNA]</scope>
    <source>
        <strain evidence="2 3">JCM 30723</strain>
    </source>
</reference>
<accession>A0A7I9YHC5</accession>
<dbReference type="AlphaFoldDB" id="A0A7I9YHC5"/>
<evidence type="ECO:0000313" key="2">
    <source>
        <dbReference type="EMBL" id="GFG87932.1"/>
    </source>
</evidence>
<organism evidence="2 3">
    <name type="scientific">Mycolicibacter algericus</name>
    <name type="common">Mycobacterium algericum</name>
    <dbReference type="NCBI Taxonomy" id="1288388"/>
    <lineage>
        <taxon>Bacteria</taxon>
        <taxon>Bacillati</taxon>
        <taxon>Actinomycetota</taxon>
        <taxon>Actinomycetes</taxon>
        <taxon>Mycobacteriales</taxon>
        <taxon>Mycobacteriaceae</taxon>
        <taxon>Mycolicibacter</taxon>
    </lineage>
</organism>
<gene>
    <name evidence="2" type="ORF">MALGJ_46080</name>
</gene>